<dbReference type="EMBL" id="MN739646">
    <property type="protein sequence ID" value="QHT17880.1"/>
    <property type="molecule type" value="Genomic_DNA"/>
</dbReference>
<organism evidence="1">
    <name type="scientific">viral metagenome</name>
    <dbReference type="NCBI Taxonomy" id="1070528"/>
    <lineage>
        <taxon>unclassified sequences</taxon>
        <taxon>metagenomes</taxon>
        <taxon>organismal metagenomes</taxon>
    </lineage>
</organism>
<accession>A0A6C0DNV0</accession>
<dbReference type="AlphaFoldDB" id="A0A6C0DNV0"/>
<reference evidence="1" key="1">
    <citation type="journal article" date="2020" name="Nature">
        <title>Giant virus diversity and host interactions through global metagenomics.</title>
        <authorList>
            <person name="Schulz F."/>
            <person name="Roux S."/>
            <person name="Paez-Espino D."/>
            <person name="Jungbluth S."/>
            <person name="Walsh D.A."/>
            <person name="Denef V.J."/>
            <person name="McMahon K.D."/>
            <person name="Konstantinidis K.T."/>
            <person name="Eloe-Fadrosh E.A."/>
            <person name="Kyrpides N.C."/>
            <person name="Woyke T."/>
        </authorList>
    </citation>
    <scope>NUCLEOTIDE SEQUENCE</scope>
    <source>
        <strain evidence="1">GVMAG-M-3300023174-3</strain>
    </source>
</reference>
<proteinExistence type="predicted"/>
<protein>
    <submittedName>
        <fullName evidence="1">Uncharacterized protein</fullName>
    </submittedName>
</protein>
<name>A0A6C0DNV0_9ZZZZ</name>
<evidence type="ECO:0000313" key="1">
    <source>
        <dbReference type="EMBL" id="QHT17880.1"/>
    </source>
</evidence>
<sequence>MDDNDRLAIMDSDVETDSEEEFELDDDIEYEIDNIYREDDFHMESTKTNQTYYIGLCNLHLSRNTILFVNSISNRSFFRHPFQNVLTYLKEYSIFHCSRPKIEIMKLNILPTGTYTALVKTHWLRLVQRHWKKVFASRKLIFRKRGLPGSQLYNQCHGKYPSDLRYLPTIHGMLSNYAT</sequence>